<evidence type="ECO:0000313" key="2">
    <source>
        <dbReference type="EMBL" id="MBC8572187.1"/>
    </source>
</evidence>
<organism evidence="2 3">
    <name type="scientific">Jingyaoa shaoxingensis</name>
    <dbReference type="NCBI Taxonomy" id="2763671"/>
    <lineage>
        <taxon>Bacteria</taxon>
        <taxon>Bacillati</taxon>
        <taxon>Bacillota</taxon>
        <taxon>Clostridia</taxon>
        <taxon>Lachnospirales</taxon>
        <taxon>Lachnospiraceae</taxon>
        <taxon>Jingyaoa</taxon>
    </lineage>
</organism>
<keyword evidence="1" id="KW-0812">Transmembrane</keyword>
<dbReference type="Proteomes" id="UP000657421">
    <property type="component" value="Unassembled WGS sequence"/>
</dbReference>
<gene>
    <name evidence="2" type="ORF">H8716_03660</name>
</gene>
<sequence length="97" mass="10921">MAAFGARIMPEGFVFDVNGSSLFLPEKYYNYVLCFLQSCVGRFIIDSTKSAFSIQAGTIRNLGIISLMIFIKIIARFIKNARFIGCLTVVKRTALRR</sequence>
<keyword evidence="3" id="KW-1185">Reference proteome</keyword>
<comment type="caution">
    <text evidence="2">The sequence shown here is derived from an EMBL/GenBank/DDBJ whole genome shotgun (WGS) entry which is preliminary data.</text>
</comment>
<dbReference type="EMBL" id="JACRSZ010000001">
    <property type="protein sequence ID" value="MBC8572187.1"/>
    <property type="molecule type" value="Genomic_DNA"/>
</dbReference>
<evidence type="ECO:0000313" key="3">
    <source>
        <dbReference type="Proteomes" id="UP000657421"/>
    </source>
</evidence>
<dbReference type="RefSeq" id="WP_249307148.1">
    <property type="nucleotide sequence ID" value="NZ_JACRSZ010000001.1"/>
</dbReference>
<evidence type="ECO:0000256" key="1">
    <source>
        <dbReference type="SAM" id="Phobius"/>
    </source>
</evidence>
<reference evidence="2 3" key="1">
    <citation type="submission" date="2020-08" db="EMBL/GenBank/DDBJ databases">
        <title>Genome public.</title>
        <authorList>
            <person name="Liu C."/>
            <person name="Sun Q."/>
        </authorList>
    </citation>
    <scope>NUCLEOTIDE SEQUENCE [LARGE SCALE GENOMIC DNA]</scope>
    <source>
        <strain evidence="2 3">NSJ-46</strain>
    </source>
</reference>
<proteinExistence type="predicted"/>
<accession>A0ABR7N8L2</accession>
<keyword evidence="1" id="KW-1133">Transmembrane helix</keyword>
<name>A0ABR7N8L2_9FIRM</name>
<feature type="transmembrane region" description="Helical" evidence="1">
    <location>
        <begin position="57"/>
        <end position="78"/>
    </location>
</feature>
<protein>
    <submittedName>
        <fullName evidence="2">Uncharacterized protein</fullName>
    </submittedName>
</protein>
<keyword evidence="1" id="KW-0472">Membrane</keyword>